<evidence type="ECO:0000313" key="5">
    <source>
        <dbReference type="EMBL" id="KAH6756082.1"/>
    </source>
</evidence>
<keyword evidence="6" id="KW-1185">Reference proteome</keyword>
<dbReference type="Pfam" id="PF25553">
    <property type="entry name" value="BTB-POZ_ANK-like"/>
    <property type="match status" value="1"/>
</dbReference>
<organism evidence="5 6">
    <name type="scientific">Perilla frutescens var. hirtella</name>
    <name type="common">Perilla citriodora</name>
    <name type="synonym">Perilla setoyensis</name>
    <dbReference type="NCBI Taxonomy" id="608512"/>
    <lineage>
        <taxon>Eukaryota</taxon>
        <taxon>Viridiplantae</taxon>
        <taxon>Streptophyta</taxon>
        <taxon>Embryophyta</taxon>
        <taxon>Tracheophyta</taxon>
        <taxon>Spermatophyta</taxon>
        <taxon>Magnoliopsida</taxon>
        <taxon>eudicotyledons</taxon>
        <taxon>Gunneridae</taxon>
        <taxon>Pentapetalae</taxon>
        <taxon>asterids</taxon>
        <taxon>lamiids</taxon>
        <taxon>Lamiales</taxon>
        <taxon>Lamiaceae</taxon>
        <taxon>Nepetoideae</taxon>
        <taxon>Elsholtzieae</taxon>
        <taxon>Perilla</taxon>
    </lineage>
</organism>
<sequence>MSTADDHNCDGAAVTAPKKKQRIGSSSCLSSTLAVIDLSDESPKGRPRKPLLLRRTSSHSLCNASSSSAAGDFNDPSTADVILSLRPDRQSSSFDCVDGFAESSSIAAAETQIYLHSRVLRRSKYFAALISDRWQQQSDASSSMDDENCRKIHRINHRIPASNDSMNDYLTVLKLLYSDDLLFSIDNLSTALDLIPIALELLFEDCVRACIKLIEAVPWSEDEEKRVLSLIPLLSEEESKELLARLSPLKNDSSEEMLHGLILSAIHSHSNMAFAKAFVAKLLRDFSSRETARKVLDAAFEKSLRIVKQSLEEYLSPDFRGSHDETEAIQRLNLHSAVTNLKHVLWLVERMIELRVADTAVKAWSEQASLTADLRRAFLDDLWRAFFPGLPSVVLRCTCRLANAIVTGNILAARQVRMKLVRDWLPVLIICRERVSIIGSNSMSLYVELEEIFLRIISTLPVSDAQELLQQCLSFSTRNIDDCPHLVDAFTTWFRRANRPPQSDLGE</sequence>
<feature type="domain" description="At3g05675-like ankyrin-like" evidence="4">
    <location>
        <begin position="301"/>
        <end position="497"/>
    </location>
</feature>
<comment type="function">
    <text evidence="1">May act as a substrate-specific adapter of an E3 ubiquitin-protein ligase complex (CUL3-RBX1-BTB) which mediates the ubiquitination and subsequent proteasomal degradation of target proteins.</text>
</comment>
<evidence type="ECO:0000259" key="4">
    <source>
        <dbReference type="Pfam" id="PF25553"/>
    </source>
</evidence>
<evidence type="ECO:0000256" key="3">
    <source>
        <dbReference type="ARBA" id="ARBA00022786"/>
    </source>
</evidence>
<evidence type="ECO:0000313" key="6">
    <source>
        <dbReference type="Proteomes" id="UP001190926"/>
    </source>
</evidence>
<evidence type="ECO:0000256" key="2">
    <source>
        <dbReference type="ARBA" id="ARBA00004906"/>
    </source>
</evidence>
<accession>A0AAD4INZ2</accession>
<evidence type="ECO:0000256" key="1">
    <source>
        <dbReference type="ARBA" id="ARBA00002668"/>
    </source>
</evidence>
<dbReference type="AlphaFoldDB" id="A0AAD4INZ2"/>
<keyword evidence="3" id="KW-0833">Ubl conjugation pathway</keyword>
<reference evidence="5 6" key="1">
    <citation type="journal article" date="2021" name="Nat. Commun.">
        <title>Incipient diploidization of the medicinal plant Perilla within 10,000 years.</title>
        <authorList>
            <person name="Zhang Y."/>
            <person name="Shen Q."/>
            <person name="Leng L."/>
            <person name="Zhang D."/>
            <person name="Chen S."/>
            <person name="Shi Y."/>
            <person name="Ning Z."/>
            <person name="Chen S."/>
        </authorList>
    </citation>
    <scope>NUCLEOTIDE SEQUENCE [LARGE SCALE GENOMIC DNA]</scope>
    <source>
        <strain evidence="6">cv. PC099</strain>
    </source>
</reference>
<dbReference type="PANTHER" id="PTHR31060:SF6">
    <property type="entry name" value="EXPRESSED PROTEIN"/>
    <property type="match status" value="1"/>
</dbReference>
<dbReference type="EMBL" id="SDAM02029567">
    <property type="protein sequence ID" value="KAH6756082.1"/>
    <property type="molecule type" value="Genomic_DNA"/>
</dbReference>
<comment type="pathway">
    <text evidence="2">Protein modification; protein ubiquitination.</text>
</comment>
<comment type="caution">
    <text evidence="5">The sequence shown here is derived from an EMBL/GenBank/DDBJ whole genome shotgun (WGS) entry which is preliminary data.</text>
</comment>
<dbReference type="InterPro" id="IPR011333">
    <property type="entry name" value="SKP1/BTB/POZ_sf"/>
</dbReference>
<name>A0AAD4INZ2_PERFH</name>
<gene>
    <name evidence="5" type="ORF">C2S53_004343</name>
</gene>
<proteinExistence type="predicted"/>
<protein>
    <recommendedName>
        <fullName evidence="4">At3g05675-like ankyrin-like domain-containing protein</fullName>
    </recommendedName>
</protein>
<dbReference type="PANTHER" id="PTHR31060">
    <property type="entry name" value="OSJNBA0011J08.25 PROTEIN-RELATED"/>
    <property type="match status" value="1"/>
</dbReference>
<dbReference type="Gene3D" id="3.30.710.10">
    <property type="entry name" value="Potassium Channel Kv1.1, Chain A"/>
    <property type="match status" value="1"/>
</dbReference>
<dbReference type="Proteomes" id="UP001190926">
    <property type="component" value="Unassembled WGS sequence"/>
</dbReference>
<dbReference type="InterPro" id="IPR058039">
    <property type="entry name" value="At3g05675-like_ankyrin"/>
</dbReference>
<dbReference type="InterPro" id="IPR038920">
    <property type="entry name" value="At3g05675-like"/>
</dbReference>